<keyword evidence="5 10" id="KW-0547">Nucleotide-binding</keyword>
<dbReference type="Gene3D" id="3.40.50.300">
    <property type="entry name" value="P-loop containing nucleotide triphosphate hydrolases"/>
    <property type="match status" value="1"/>
</dbReference>
<evidence type="ECO:0000259" key="11">
    <source>
        <dbReference type="PROSITE" id="PS51706"/>
    </source>
</evidence>
<evidence type="ECO:0000256" key="3">
    <source>
        <dbReference type="ARBA" id="ARBA00022618"/>
    </source>
</evidence>
<evidence type="ECO:0000256" key="7">
    <source>
        <dbReference type="ARBA" id="ARBA00023134"/>
    </source>
</evidence>
<dbReference type="PANTHER" id="PTHR11649">
    <property type="entry name" value="MSS1/TRME-RELATED GTP-BINDING PROTEIN"/>
    <property type="match status" value="1"/>
</dbReference>
<evidence type="ECO:0000256" key="1">
    <source>
        <dbReference type="ARBA" id="ARBA00001946"/>
    </source>
</evidence>
<dbReference type="GO" id="GO:0046872">
    <property type="term" value="F:metal ion binding"/>
    <property type="evidence" value="ECO:0007669"/>
    <property type="project" value="UniProtKB-KW"/>
</dbReference>
<evidence type="ECO:0000256" key="6">
    <source>
        <dbReference type="ARBA" id="ARBA00022842"/>
    </source>
</evidence>
<evidence type="ECO:0000313" key="12">
    <source>
        <dbReference type="EMBL" id="MBC8569555.1"/>
    </source>
</evidence>
<dbReference type="CDD" id="cd01876">
    <property type="entry name" value="YihA_EngB"/>
    <property type="match status" value="1"/>
</dbReference>
<dbReference type="PROSITE" id="PS51706">
    <property type="entry name" value="G_ENGB"/>
    <property type="match status" value="1"/>
</dbReference>
<dbReference type="SUPFAM" id="SSF52540">
    <property type="entry name" value="P-loop containing nucleoside triphosphate hydrolases"/>
    <property type="match status" value="1"/>
</dbReference>
<evidence type="ECO:0000256" key="10">
    <source>
        <dbReference type="HAMAP-Rule" id="MF_00321"/>
    </source>
</evidence>
<evidence type="ECO:0000256" key="9">
    <source>
        <dbReference type="ARBA" id="ARBA00023306"/>
    </source>
</evidence>
<dbReference type="EMBL" id="JACRTC010000001">
    <property type="protein sequence ID" value="MBC8569555.1"/>
    <property type="molecule type" value="Genomic_DNA"/>
</dbReference>
<evidence type="ECO:0000256" key="2">
    <source>
        <dbReference type="ARBA" id="ARBA00009638"/>
    </source>
</evidence>
<dbReference type="GO" id="GO:0005829">
    <property type="term" value="C:cytosol"/>
    <property type="evidence" value="ECO:0007669"/>
    <property type="project" value="TreeGrafter"/>
</dbReference>
<keyword evidence="8 10" id="KW-0717">Septation</keyword>
<comment type="similarity">
    <text evidence="2 10">Belongs to the TRAFAC class TrmE-Era-EngA-EngB-Septin-like GTPase superfamily. EngB GTPase family.</text>
</comment>
<dbReference type="InterPro" id="IPR030393">
    <property type="entry name" value="G_ENGB_dom"/>
</dbReference>
<dbReference type="InterPro" id="IPR005225">
    <property type="entry name" value="Small_GTP-bd"/>
</dbReference>
<gene>
    <name evidence="10" type="primary">engB</name>
    <name evidence="12" type="ORF">H8709_01750</name>
</gene>
<dbReference type="GO" id="GO:0005525">
    <property type="term" value="F:GTP binding"/>
    <property type="evidence" value="ECO:0007669"/>
    <property type="project" value="UniProtKB-UniRule"/>
</dbReference>
<sequence length="201" mass="22449">MNYHAIEFETSFGLLSQLPPSTLTEIAFSGRSNVGKSTLINKIFNRKTLAKVSSVPGKTRTINFFKGENVRFVDLPGYGFAKVSKAEKRRWADLMEGYFGQGRDIALVFQLIDMRHAPTEDDLMMINFLIDGGLPFVIVLTKADKLNKTQRQARLTALQEEIPCADQVTLIPFSAVNGDGVEEIKSIIDEIAQECSLEEEN</sequence>
<dbReference type="AlphaFoldDB" id="A0A926E803"/>
<feature type="domain" description="EngB-type G" evidence="11">
    <location>
        <begin position="22"/>
        <end position="194"/>
    </location>
</feature>
<comment type="caution">
    <text evidence="12">The sequence shown here is derived from an EMBL/GenBank/DDBJ whole genome shotgun (WGS) entry which is preliminary data.</text>
</comment>
<keyword evidence="7 10" id="KW-0342">GTP-binding</keyword>
<evidence type="ECO:0000256" key="4">
    <source>
        <dbReference type="ARBA" id="ARBA00022723"/>
    </source>
</evidence>
<keyword evidence="13" id="KW-1185">Reference proteome</keyword>
<dbReference type="InterPro" id="IPR006073">
    <property type="entry name" value="GTP-bd"/>
</dbReference>
<keyword evidence="4" id="KW-0479">Metal-binding</keyword>
<comment type="function">
    <text evidence="10">Necessary for normal cell division and for the maintenance of normal septation.</text>
</comment>
<name>A0A926E803_9FIRM</name>
<dbReference type="NCBIfam" id="TIGR00231">
    <property type="entry name" value="small_GTP"/>
    <property type="match status" value="1"/>
</dbReference>
<dbReference type="PANTHER" id="PTHR11649:SF13">
    <property type="entry name" value="ENGB-TYPE G DOMAIN-CONTAINING PROTEIN"/>
    <property type="match status" value="1"/>
</dbReference>
<keyword evidence="3 10" id="KW-0132">Cell division</keyword>
<dbReference type="Proteomes" id="UP000660861">
    <property type="component" value="Unassembled WGS sequence"/>
</dbReference>
<organism evidence="12 13">
    <name type="scientific">Zongyangia hominis</name>
    <dbReference type="NCBI Taxonomy" id="2763677"/>
    <lineage>
        <taxon>Bacteria</taxon>
        <taxon>Bacillati</taxon>
        <taxon>Bacillota</taxon>
        <taxon>Clostridia</taxon>
        <taxon>Eubacteriales</taxon>
        <taxon>Oscillospiraceae</taxon>
        <taxon>Zongyangia</taxon>
    </lineage>
</organism>
<dbReference type="RefSeq" id="WP_262396652.1">
    <property type="nucleotide sequence ID" value="NZ_JACRTC010000001.1"/>
</dbReference>
<keyword evidence="9 10" id="KW-0131">Cell cycle</keyword>
<comment type="cofactor">
    <cofactor evidence="1">
        <name>Mg(2+)</name>
        <dbReference type="ChEBI" id="CHEBI:18420"/>
    </cofactor>
</comment>
<proteinExistence type="inferred from homology"/>
<dbReference type="InterPro" id="IPR019987">
    <property type="entry name" value="GTP-bd_ribosome_bio_YsxC"/>
</dbReference>
<dbReference type="GO" id="GO:0000917">
    <property type="term" value="P:division septum assembly"/>
    <property type="evidence" value="ECO:0007669"/>
    <property type="project" value="UniProtKB-KW"/>
</dbReference>
<reference evidence="12" key="1">
    <citation type="submission" date="2020-08" db="EMBL/GenBank/DDBJ databases">
        <title>Genome public.</title>
        <authorList>
            <person name="Liu C."/>
            <person name="Sun Q."/>
        </authorList>
    </citation>
    <scope>NUCLEOTIDE SEQUENCE</scope>
    <source>
        <strain evidence="12">NSJ-54</strain>
    </source>
</reference>
<evidence type="ECO:0000256" key="8">
    <source>
        <dbReference type="ARBA" id="ARBA00023210"/>
    </source>
</evidence>
<protein>
    <recommendedName>
        <fullName evidence="10">Probable GTP-binding protein EngB</fullName>
    </recommendedName>
</protein>
<keyword evidence="6" id="KW-0460">Magnesium</keyword>
<dbReference type="Pfam" id="PF01926">
    <property type="entry name" value="MMR_HSR1"/>
    <property type="match status" value="1"/>
</dbReference>
<accession>A0A926E803</accession>
<dbReference type="HAMAP" id="MF_00321">
    <property type="entry name" value="GTPase_EngB"/>
    <property type="match status" value="1"/>
</dbReference>
<dbReference type="NCBIfam" id="TIGR03598">
    <property type="entry name" value="GTPase_YsxC"/>
    <property type="match status" value="1"/>
</dbReference>
<evidence type="ECO:0000256" key="5">
    <source>
        <dbReference type="ARBA" id="ARBA00022741"/>
    </source>
</evidence>
<evidence type="ECO:0000313" key="13">
    <source>
        <dbReference type="Proteomes" id="UP000660861"/>
    </source>
</evidence>
<dbReference type="InterPro" id="IPR027417">
    <property type="entry name" value="P-loop_NTPase"/>
</dbReference>